<feature type="region of interest" description="Disordered" evidence="1">
    <location>
        <begin position="263"/>
        <end position="283"/>
    </location>
</feature>
<dbReference type="InterPro" id="IPR015590">
    <property type="entry name" value="Aldehyde_DH_dom"/>
</dbReference>
<dbReference type="Gene3D" id="3.40.605.10">
    <property type="entry name" value="Aldehyde Dehydrogenase, Chain A, domain 1"/>
    <property type="match status" value="1"/>
</dbReference>
<dbReference type="PANTHER" id="PTHR43111:SF1">
    <property type="entry name" value="ALDEHYDE DEHYDROGENASE B-RELATED"/>
    <property type="match status" value="1"/>
</dbReference>
<feature type="transmembrane region" description="Helical" evidence="2">
    <location>
        <begin position="456"/>
        <end position="479"/>
    </location>
</feature>
<protein>
    <submittedName>
        <fullName evidence="4">Aldehyde dehydrogenase PutA</fullName>
    </submittedName>
</protein>
<dbReference type="GO" id="GO:0016620">
    <property type="term" value="F:oxidoreductase activity, acting on the aldehyde or oxo group of donors, NAD or NADP as acceptor"/>
    <property type="evidence" value="ECO:0007669"/>
    <property type="project" value="InterPro"/>
</dbReference>
<keyword evidence="5" id="KW-1185">Reference proteome</keyword>
<dbReference type="Pfam" id="PF00171">
    <property type="entry name" value="Aldedh"/>
    <property type="match status" value="1"/>
</dbReference>
<name>A0A2G7FHD9_9EURO</name>
<dbReference type="Gene3D" id="3.40.309.10">
    <property type="entry name" value="Aldehyde Dehydrogenase, Chain A, domain 2"/>
    <property type="match status" value="1"/>
</dbReference>
<organism evidence="4 5">
    <name type="scientific">Aspergillus arachidicola</name>
    <dbReference type="NCBI Taxonomy" id="656916"/>
    <lineage>
        <taxon>Eukaryota</taxon>
        <taxon>Fungi</taxon>
        <taxon>Dikarya</taxon>
        <taxon>Ascomycota</taxon>
        <taxon>Pezizomycotina</taxon>
        <taxon>Eurotiomycetes</taxon>
        <taxon>Eurotiomycetidae</taxon>
        <taxon>Eurotiales</taxon>
        <taxon>Aspergillaceae</taxon>
        <taxon>Aspergillus</taxon>
        <taxon>Aspergillus subgen. Circumdati</taxon>
    </lineage>
</organism>
<dbReference type="InterPro" id="IPR016162">
    <property type="entry name" value="Ald_DH_N"/>
</dbReference>
<reference evidence="4 5" key="1">
    <citation type="submission" date="2017-05" db="EMBL/GenBank/DDBJ databases">
        <title>Genome sequence for an aflatoxigenic pathogen of Argentinian peanut, Aspergillus arachidicola.</title>
        <authorList>
            <person name="Moore G."/>
            <person name="Beltz S.B."/>
            <person name="Mack B.M."/>
        </authorList>
    </citation>
    <scope>NUCLEOTIDE SEQUENCE [LARGE SCALE GENOMIC DNA]</scope>
    <source>
        <strain evidence="4 5">CBS 117610</strain>
    </source>
</reference>
<keyword evidence="2" id="KW-0472">Membrane</keyword>
<evidence type="ECO:0000259" key="3">
    <source>
        <dbReference type="Pfam" id="PF00171"/>
    </source>
</evidence>
<keyword evidence="2" id="KW-0812">Transmembrane</keyword>
<accession>A0A2G7FHD9</accession>
<feature type="compositionally biased region" description="Polar residues" evidence="1">
    <location>
        <begin position="266"/>
        <end position="282"/>
    </location>
</feature>
<gene>
    <name evidence="4" type="ORF">AARAC_005203</name>
</gene>
<dbReference type="InterPro" id="IPR016163">
    <property type="entry name" value="Ald_DH_C"/>
</dbReference>
<dbReference type="AlphaFoldDB" id="A0A2G7FHD9"/>
<dbReference type="SUPFAM" id="SSF53720">
    <property type="entry name" value="ALDH-like"/>
    <property type="match status" value="1"/>
</dbReference>
<feature type="domain" description="Aldehyde dehydrogenase" evidence="3">
    <location>
        <begin position="29"/>
        <end position="153"/>
    </location>
</feature>
<evidence type="ECO:0000313" key="5">
    <source>
        <dbReference type="Proteomes" id="UP000231358"/>
    </source>
</evidence>
<proteinExistence type="predicted"/>
<comment type="caution">
    <text evidence="4">The sequence shown here is derived from an EMBL/GenBank/DDBJ whole genome shotgun (WGS) entry which is preliminary data.</text>
</comment>
<dbReference type="InterPro" id="IPR016161">
    <property type="entry name" value="Ald_DH/histidinol_DH"/>
</dbReference>
<dbReference type="STRING" id="656916.A0A2G7FHD9"/>
<keyword evidence="2" id="KW-1133">Transmembrane helix</keyword>
<evidence type="ECO:0000256" key="2">
    <source>
        <dbReference type="SAM" id="Phobius"/>
    </source>
</evidence>
<dbReference type="EMBL" id="NEXV01000641">
    <property type="protein sequence ID" value="PIG80018.1"/>
    <property type="molecule type" value="Genomic_DNA"/>
</dbReference>
<sequence length="482" mass="52683">MDSKSHSPSHPRQFSAIIAGNIDGRTDNVRYRQRQFHRLQASILQHLTELKEAISQDLGHSEEEVQTEVCLSLKEIRSHYSSLNFEKSVQVEYRVARGEDNVDRKKGAGIVYIIPSTHTIFYSVIAALSAALAAGNCIIVELPKTTSRVTALLRGVLTGALDSDTFAISESRPDAEFLSTTRVLNQQSSDRLTPSILESPNALRTVAVVDRTANLQEAAIDLVLARFAFNGSSPYAPDVVLVNQFSMQPFVELVIKHVAKHVGSDNRGSNSLPKRPRQSSVLDQIGSEKGAKVIVSGTGWGVALIQDRDSPLLRTKISEKLLLLHPVSSLDDAINLSNASGTHAATYTFASAGAGKYVSESIDAHTAWINHVPYDILVGPVIAHSHPVDLNTRYTTEHFEVPRPQVVNRTVNTTIARALLEGKSVQSDRSLQEILSPLPAIQQRPGYKIGYFEQGIITGGLITLTSLITIVSAAGYWVLRMR</sequence>
<dbReference type="PANTHER" id="PTHR43111">
    <property type="entry name" value="ALDEHYDE DEHYDROGENASE B-RELATED"/>
    <property type="match status" value="1"/>
</dbReference>
<dbReference type="Proteomes" id="UP000231358">
    <property type="component" value="Unassembled WGS sequence"/>
</dbReference>
<evidence type="ECO:0000256" key="1">
    <source>
        <dbReference type="SAM" id="MobiDB-lite"/>
    </source>
</evidence>
<evidence type="ECO:0000313" key="4">
    <source>
        <dbReference type="EMBL" id="PIG80018.1"/>
    </source>
</evidence>